<keyword evidence="4" id="KW-1185">Reference proteome</keyword>
<keyword evidence="1 2" id="KW-0456">Lyase</keyword>
<dbReference type="Proteomes" id="UP001501442">
    <property type="component" value="Unassembled WGS sequence"/>
</dbReference>
<comment type="caution">
    <text evidence="3">The sequence shown here is derived from an EMBL/GenBank/DDBJ whole genome shotgun (WGS) entry which is preliminary data.</text>
</comment>
<dbReference type="PANTHER" id="PTHR12128">
    <property type="entry name" value="DIHYDRODIPICOLINATE SYNTHASE"/>
    <property type="match status" value="1"/>
</dbReference>
<evidence type="ECO:0000256" key="2">
    <source>
        <dbReference type="PIRNR" id="PIRNR001365"/>
    </source>
</evidence>
<gene>
    <name evidence="3" type="ORF">GCM10023196_019860</name>
</gene>
<evidence type="ECO:0000313" key="3">
    <source>
        <dbReference type="EMBL" id="GAA4623489.1"/>
    </source>
</evidence>
<dbReference type="PIRSF" id="PIRSF001365">
    <property type="entry name" value="DHDPS"/>
    <property type="match status" value="1"/>
</dbReference>
<dbReference type="PANTHER" id="PTHR12128:SF19">
    <property type="entry name" value="5-DEHYDRO-4-DEOXYGLUCARATE DEHYDRATASE 2-RELATED"/>
    <property type="match status" value="1"/>
</dbReference>
<evidence type="ECO:0000256" key="1">
    <source>
        <dbReference type="ARBA" id="ARBA00023239"/>
    </source>
</evidence>
<evidence type="ECO:0000313" key="4">
    <source>
        <dbReference type="Proteomes" id="UP001501442"/>
    </source>
</evidence>
<dbReference type="RefSeq" id="WP_345430367.1">
    <property type="nucleotide sequence ID" value="NZ_BAABHK010000002.1"/>
</dbReference>
<dbReference type="Gene3D" id="3.20.20.70">
    <property type="entry name" value="Aldolase class I"/>
    <property type="match status" value="1"/>
</dbReference>
<accession>A0ABP8U4G7</accession>
<proteinExistence type="inferred from homology"/>
<dbReference type="SUPFAM" id="SSF51569">
    <property type="entry name" value="Aldolase"/>
    <property type="match status" value="1"/>
</dbReference>
<dbReference type="InterPro" id="IPR013785">
    <property type="entry name" value="Aldolase_TIM"/>
</dbReference>
<organism evidence="3 4">
    <name type="scientific">Actinoallomurus vinaceus</name>
    <dbReference type="NCBI Taxonomy" id="1080074"/>
    <lineage>
        <taxon>Bacteria</taxon>
        <taxon>Bacillati</taxon>
        <taxon>Actinomycetota</taxon>
        <taxon>Actinomycetes</taxon>
        <taxon>Streptosporangiales</taxon>
        <taxon>Thermomonosporaceae</taxon>
        <taxon>Actinoallomurus</taxon>
    </lineage>
</organism>
<protein>
    <submittedName>
        <fullName evidence="3">Dihydrodipicolinate synthase family protein</fullName>
    </submittedName>
</protein>
<name>A0ABP8U4G7_9ACTN</name>
<sequence length="315" mass="34305">MKFGELSQALRDVVAIPVTPYADGVPDVELYKVLLRRLVDAGVGVLTPNGNTGEFYALSADERLRLLTAAAEAVNGEAHLLAGVGHDVATAVEEARHAAACGIRMVMVHQPVHPYVSAEGWLDYHRAIADALPDMGLVLYVRNVWVDADLLTRLGDLCPNVIALKYAVADVNRFAQLRMEVGADRFVWIAGLAEPYALSYAVHGAEGFTSGLVNVNPAFSLRLRDALREGNYAQAERMLQEIAQFEHLRAVDRGANNVSVVKEAMHQLGLCDRSVRPPSTVLPERERQVVARIIADWTRTDDLLPLPSAGRAVAS</sequence>
<dbReference type="EMBL" id="BAABHK010000002">
    <property type="protein sequence ID" value="GAA4623489.1"/>
    <property type="molecule type" value="Genomic_DNA"/>
</dbReference>
<dbReference type="CDD" id="cd00408">
    <property type="entry name" value="DHDPS-like"/>
    <property type="match status" value="1"/>
</dbReference>
<comment type="similarity">
    <text evidence="2">Belongs to the DapA family.</text>
</comment>
<dbReference type="Pfam" id="PF00701">
    <property type="entry name" value="DHDPS"/>
    <property type="match status" value="1"/>
</dbReference>
<dbReference type="SMART" id="SM01130">
    <property type="entry name" value="DHDPS"/>
    <property type="match status" value="1"/>
</dbReference>
<reference evidence="4" key="1">
    <citation type="journal article" date="2019" name="Int. J. Syst. Evol. Microbiol.">
        <title>The Global Catalogue of Microorganisms (GCM) 10K type strain sequencing project: providing services to taxonomists for standard genome sequencing and annotation.</title>
        <authorList>
            <consortium name="The Broad Institute Genomics Platform"/>
            <consortium name="The Broad Institute Genome Sequencing Center for Infectious Disease"/>
            <person name="Wu L."/>
            <person name="Ma J."/>
        </authorList>
    </citation>
    <scope>NUCLEOTIDE SEQUENCE [LARGE SCALE GENOMIC DNA]</scope>
    <source>
        <strain evidence="4">JCM 17939</strain>
    </source>
</reference>
<dbReference type="InterPro" id="IPR002220">
    <property type="entry name" value="DapA-like"/>
</dbReference>